<dbReference type="RefSeq" id="WP_062948049.1">
    <property type="nucleotide sequence ID" value="NZ_LPVY01000002.1"/>
</dbReference>
<feature type="DNA-binding region" description="H-T-H motif" evidence="4">
    <location>
        <begin position="28"/>
        <end position="47"/>
    </location>
</feature>
<dbReference type="Gene3D" id="1.10.357.10">
    <property type="entry name" value="Tetracycline Repressor, domain 2"/>
    <property type="match status" value="1"/>
</dbReference>
<keyword evidence="2 4" id="KW-0238">DNA-binding</keyword>
<dbReference type="AlphaFoldDB" id="A0A154LAX3"/>
<organism evidence="7 8">
    <name type="scientific">Thalassospira lucentensis</name>
    <dbReference type="NCBI Taxonomy" id="168935"/>
    <lineage>
        <taxon>Bacteria</taxon>
        <taxon>Pseudomonadati</taxon>
        <taxon>Pseudomonadota</taxon>
        <taxon>Alphaproteobacteria</taxon>
        <taxon>Rhodospirillales</taxon>
        <taxon>Thalassospiraceae</taxon>
        <taxon>Thalassospira</taxon>
    </lineage>
</organism>
<dbReference type="PANTHER" id="PTHR30055:SF238">
    <property type="entry name" value="MYCOFACTOCIN BIOSYNTHESIS TRANSCRIPTIONAL REGULATOR MFTR-RELATED"/>
    <property type="match status" value="1"/>
</dbReference>
<dbReference type="GO" id="GO:0000976">
    <property type="term" value="F:transcription cis-regulatory region binding"/>
    <property type="evidence" value="ECO:0007669"/>
    <property type="project" value="TreeGrafter"/>
</dbReference>
<dbReference type="InterPro" id="IPR050109">
    <property type="entry name" value="HTH-type_TetR-like_transc_reg"/>
</dbReference>
<keyword evidence="1" id="KW-0805">Transcription regulation</keyword>
<evidence type="ECO:0000313" key="8">
    <source>
        <dbReference type="Proteomes" id="UP000076335"/>
    </source>
</evidence>
<dbReference type="PROSITE" id="PS50977">
    <property type="entry name" value="HTH_TETR_2"/>
    <property type="match status" value="1"/>
</dbReference>
<feature type="region of interest" description="Disordered" evidence="5">
    <location>
        <begin position="214"/>
        <end position="234"/>
    </location>
</feature>
<proteinExistence type="predicted"/>
<feature type="compositionally biased region" description="Polar residues" evidence="5">
    <location>
        <begin position="222"/>
        <end position="234"/>
    </location>
</feature>
<dbReference type="SUPFAM" id="SSF46689">
    <property type="entry name" value="Homeodomain-like"/>
    <property type="match status" value="1"/>
</dbReference>
<dbReference type="PANTHER" id="PTHR30055">
    <property type="entry name" value="HTH-TYPE TRANSCRIPTIONAL REGULATOR RUTR"/>
    <property type="match status" value="1"/>
</dbReference>
<evidence type="ECO:0000256" key="4">
    <source>
        <dbReference type="PROSITE-ProRule" id="PRU00335"/>
    </source>
</evidence>
<evidence type="ECO:0000259" key="6">
    <source>
        <dbReference type="PROSITE" id="PS50977"/>
    </source>
</evidence>
<evidence type="ECO:0000256" key="3">
    <source>
        <dbReference type="ARBA" id="ARBA00023163"/>
    </source>
</evidence>
<dbReference type="GO" id="GO:0003700">
    <property type="term" value="F:DNA-binding transcription factor activity"/>
    <property type="evidence" value="ECO:0007669"/>
    <property type="project" value="TreeGrafter"/>
</dbReference>
<reference evidence="7 8" key="1">
    <citation type="submission" date="2015-12" db="EMBL/GenBank/DDBJ databases">
        <title>Genome sequence of Thalassospira lucentensis MCCC 1A02072.</title>
        <authorList>
            <person name="Lu L."/>
            <person name="Lai Q."/>
            <person name="Shao Z."/>
            <person name="Qian P."/>
        </authorList>
    </citation>
    <scope>NUCLEOTIDE SEQUENCE [LARGE SCALE GENOMIC DNA]</scope>
    <source>
        <strain evidence="7 8">MCCC 1A02072</strain>
    </source>
</reference>
<feature type="domain" description="HTH tetR-type" evidence="6">
    <location>
        <begin position="5"/>
        <end position="65"/>
    </location>
</feature>
<sequence length="234" mass="25615">MPAKKDPQTRLIDAAMDLAAAGRWHDVTMIDIAQSAGVDIGVAFDHFKSKADILRQFVRRIDRIVLADLDPADFNEPGHDRLIAVMMARFDALAPYRPALRSIVASGGDLGPADTLRAIKTHFGSMRWMLDASGFTTGGLHGSLRVAGMGTIYARCFKQWLDDETADFGPTMAVLDRALARGSEWDKRIGTGISRLSRACGKIQKKCDRFAQKCRRADHAEQTSPSAKNNSTAP</sequence>
<evidence type="ECO:0000313" key="7">
    <source>
        <dbReference type="EMBL" id="KZB69056.1"/>
    </source>
</evidence>
<protein>
    <submittedName>
        <fullName evidence="7">TetR family transcriptional regulator</fullName>
    </submittedName>
</protein>
<accession>A0A154LAX3</accession>
<keyword evidence="3" id="KW-0804">Transcription</keyword>
<dbReference type="Pfam" id="PF00440">
    <property type="entry name" value="TetR_N"/>
    <property type="match status" value="1"/>
</dbReference>
<dbReference type="Proteomes" id="UP000076335">
    <property type="component" value="Unassembled WGS sequence"/>
</dbReference>
<evidence type="ECO:0000256" key="5">
    <source>
        <dbReference type="SAM" id="MobiDB-lite"/>
    </source>
</evidence>
<dbReference type="EMBL" id="LPVY01000002">
    <property type="protein sequence ID" value="KZB69056.1"/>
    <property type="molecule type" value="Genomic_DNA"/>
</dbReference>
<evidence type="ECO:0000256" key="2">
    <source>
        <dbReference type="ARBA" id="ARBA00023125"/>
    </source>
</evidence>
<evidence type="ECO:0000256" key="1">
    <source>
        <dbReference type="ARBA" id="ARBA00023015"/>
    </source>
</evidence>
<comment type="caution">
    <text evidence="7">The sequence shown here is derived from an EMBL/GenBank/DDBJ whole genome shotgun (WGS) entry which is preliminary data.</text>
</comment>
<dbReference type="OrthoDB" id="7828598at2"/>
<gene>
    <name evidence="7" type="ORF">AUP42_09160</name>
</gene>
<dbReference type="InterPro" id="IPR009057">
    <property type="entry name" value="Homeodomain-like_sf"/>
</dbReference>
<name>A0A154LAX3_9PROT</name>
<dbReference type="InterPro" id="IPR001647">
    <property type="entry name" value="HTH_TetR"/>
</dbReference>